<evidence type="ECO:0000256" key="4">
    <source>
        <dbReference type="ARBA" id="ARBA00022679"/>
    </source>
</evidence>
<evidence type="ECO:0000256" key="6">
    <source>
        <dbReference type="HAMAP-Rule" id="MF_01007"/>
    </source>
</evidence>
<sequence length="300" mass="32318">MEKLHTPVLLNEVIANLNLTIGSTVVDGTLGFGGHATKICDEIGPTGTLVGIDADATALHQAEKNLANQPCRQLLVKGNFRQLKSLCRDLEIESANAILLDLGVNSSQLDLSGRGFSFRRDEPLLMTLDDSPDKKNLTAADLVNTLGSEALAGIIYGYGEESFSRQIADAIVKARSDGGPITTTGRLTQIIEGAVPVWYTKRKIHPATKTFQALRIAVNDELGALEDGLAGAWDLLSVSGRLAVISFHSLEARIVKKFFVSKKQAGIGTLINKHAIKPTRDEVKANPRSRSAELRVISKN</sequence>
<keyword evidence="2 6" id="KW-0698">rRNA processing</keyword>
<reference evidence="7 8" key="1">
    <citation type="journal article" date="2016" name="Nat. Commun.">
        <title>Thousands of microbial genomes shed light on interconnected biogeochemical processes in an aquifer system.</title>
        <authorList>
            <person name="Anantharaman K."/>
            <person name="Brown C.T."/>
            <person name="Hug L.A."/>
            <person name="Sharon I."/>
            <person name="Castelle C.J."/>
            <person name="Probst A.J."/>
            <person name="Thomas B.C."/>
            <person name="Singh A."/>
            <person name="Wilkins M.J."/>
            <person name="Karaoz U."/>
            <person name="Brodie E.L."/>
            <person name="Williams K.H."/>
            <person name="Hubbard S.S."/>
            <person name="Banfield J.F."/>
        </authorList>
    </citation>
    <scope>NUCLEOTIDE SEQUENCE [LARGE SCALE GENOMIC DNA]</scope>
</reference>
<feature type="binding site" evidence="6">
    <location>
        <position position="101"/>
    </location>
    <ligand>
        <name>S-adenosyl-L-methionine</name>
        <dbReference type="ChEBI" id="CHEBI:59789"/>
    </ligand>
</feature>
<evidence type="ECO:0000256" key="1">
    <source>
        <dbReference type="ARBA" id="ARBA00010396"/>
    </source>
</evidence>
<dbReference type="EC" id="2.1.1.199" evidence="6"/>
<comment type="caution">
    <text evidence="7">The sequence shown here is derived from an EMBL/GenBank/DDBJ whole genome shotgun (WGS) entry which is preliminary data.</text>
</comment>
<feature type="binding site" evidence="6">
    <location>
        <position position="53"/>
    </location>
    <ligand>
        <name>S-adenosyl-L-methionine</name>
        <dbReference type="ChEBI" id="CHEBI:59789"/>
    </ligand>
</feature>
<dbReference type="Gene3D" id="1.10.150.170">
    <property type="entry name" value="Putative methyltransferase TM0872, insert domain"/>
    <property type="match status" value="1"/>
</dbReference>
<dbReference type="Proteomes" id="UP000177043">
    <property type="component" value="Unassembled WGS sequence"/>
</dbReference>
<dbReference type="GO" id="GO:0071424">
    <property type="term" value="F:rRNA (cytosine-N4-)-methyltransferase activity"/>
    <property type="evidence" value="ECO:0007669"/>
    <property type="project" value="UniProtKB-UniRule"/>
</dbReference>
<feature type="binding site" evidence="6">
    <location>
        <begin position="33"/>
        <end position="35"/>
    </location>
    <ligand>
        <name>S-adenosyl-L-methionine</name>
        <dbReference type="ChEBI" id="CHEBI:59789"/>
    </ligand>
</feature>
<dbReference type="EMBL" id="MHTJ01000003">
    <property type="protein sequence ID" value="OHA58673.1"/>
    <property type="molecule type" value="Genomic_DNA"/>
</dbReference>
<dbReference type="HAMAP" id="MF_01007">
    <property type="entry name" value="16SrRNA_methyltr_H"/>
    <property type="match status" value="1"/>
</dbReference>
<dbReference type="InterPro" id="IPR029063">
    <property type="entry name" value="SAM-dependent_MTases_sf"/>
</dbReference>
<comment type="subcellular location">
    <subcellularLocation>
        <location evidence="6">Cytoplasm</location>
    </subcellularLocation>
</comment>
<accession>A0A1G2QE36</accession>
<evidence type="ECO:0000256" key="2">
    <source>
        <dbReference type="ARBA" id="ARBA00022552"/>
    </source>
</evidence>
<evidence type="ECO:0000256" key="5">
    <source>
        <dbReference type="ARBA" id="ARBA00022691"/>
    </source>
</evidence>
<name>A0A1G2QE36_9BACT</name>
<dbReference type="GO" id="GO:0070475">
    <property type="term" value="P:rRNA base methylation"/>
    <property type="evidence" value="ECO:0007669"/>
    <property type="project" value="UniProtKB-UniRule"/>
</dbReference>
<dbReference type="InterPro" id="IPR002903">
    <property type="entry name" value="RsmH"/>
</dbReference>
<comment type="catalytic activity">
    <reaction evidence="6">
        <text>cytidine(1402) in 16S rRNA + S-adenosyl-L-methionine = N(4)-methylcytidine(1402) in 16S rRNA + S-adenosyl-L-homocysteine + H(+)</text>
        <dbReference type="Rhea" id="RHEA:42928"/>
        <dbReference type="Rhea" id="RHEA-COMP:10286"/>
        <dbReference type="Rhea" id="RHEA-COMP:10287"/>
        <dbReference type="ChEBI" id="CHEBI:15378"/>
        <dbReference type="ChEBI" id="CHEBI:57856"/>
        <dbReference type="ChEBI" id="CHEBI:59789"/>
        <dbReference type="ChEBI" id="CHEBI:74506"/>
        <dbReference type="ChEBI" id="CHEBI:82748"/>
        <dbReference type="EC" id="2.1.1.199"/>
    </reaction>
</comment>
<proteinExistence type="inferred from homology"/>
<keyword evidence="6" id="KW-0963">Cytoplasm</keyword>
<gene>
    <name evidence="6" type="primary">rsmH</name>
    <name evidence="7" type="ORF">A2571_02800</name>
</gene>
<organism evidence="7 8">
    <name type="scientific">Candidatus Vogelbacteria bacterium RIFOXYD1_FULL_44_32</name>
    <dbReference type="NCBI Taxonomy" id="1802438"/>
    <lineage>
        <taxon>Bacteria</taxon>
        <taxon>Candidatus Vogeliibacteriota</taxon>
    </lineage>
</organism>
<dbReference type="PANTHER" id="PTHR11265">
    <property type="entry name" value="S-ADENOSYL-METHYLTRANSFERASE MRAW"/>
    <property type="match status" value="1"/>
</dbReference>
<comment type="function">
    <text evidence="6">Specifically methylates the N4 position of cytidine in position 1402 (C1402) of 16S rRNA.</text>
</comment>
<evidence type="ECO:0000313" key="7">
    <source>
        <dbReference type="EMBL" id="OHA58673.1"/>
    </source>
</evidence>
<dbReference type="Pfam" id="PF01795">
    <property type="entry name" value="Methyltransf_5"/>
    <property type="match status" value="1"/>
</dbReference>
<dbReference type="Gene3D" id="3.40.50.150">
    <property type="entry name" value="Vaccinia Virus protein VP39"/>
    <property type="match status" value="1"/>
</dbReference>
<evidence type="ECO:0000256" key="3">
    <source>
        <dbReference type="ARBA" id="ARBA00022603"/>
    </source>
</evidence>
<dbReference type="GO" id="GO:0005737">
    <property type="term" value="C:cytoplasm"/>
    <property type="evidence" value="ECO:0007669"/>
    <property type="project" value="UniProtKB-SubCell"/>
</dbReference>
<feature type="binding site" evidence="6">
    <location>
        <position position="108"/>
    </location>
    <ligand>
        <name>S-adenosyl-L-methionine</name>
        <dbReference type="ChEBI" id="CHEBI:59789"/>
    </ligand>
</feature>
<dbReference type="NCBIfam" id="TIGR00006">
    <property type="entry name" value="16S rRNA (cytosine(1402)-N(4))-methyltransferase RsmH"/>
    <property type="match status" value="1"/>
</dbReference>
<dbReference type="InterPro" id="IPR023397">
    <property type="entry name" value="SAM-dep_MeTrfase_MraW_recog"/>
</dbReference>
<dbReference type="PANTHER" id="PTHR11265:SF0">
    <property type="entry name" value="12S RRNA N4-METHYLCYTIDINE METHYLTRANSFERASE"/>
    <property type="match status" value="1"/>
</dbReference>
<keyword evidence="3 6" id="KW-0489">Methyltransferase</keyword>
<dbReference type="SUPFAM" id="SSF53335">
    <property type="entry name" value="S-adenosyl-L-methionine-dependent methyltransferases"/>
    <property type="match status" value="1"/>
</dbReference>
<dbReference type="AlphaFoldDB" id="A0A1G2QE36"/>
<evidence type="ECO:0000313" key="8">
    <source>
        <dbReference type="Proteomes" id="UP000177043"/>
    </source>
</evidence>
<dbReference type="SUPFAM" id="SSF81799">
    <property type="entry name" value="Putative methyltransferase TM0872, insert domain"/>
    <property type="match status" value="1"/>
</dbReference>
<protein>
    <recommendedName>
        <fullName evidence="6">Ribosomal RNA small subunit methyltransferase H</fullName>
        <ecNumber evidence="6">2.1.1.199</ecNumber>
    </recommendedName>
    <alternativeName>
        <fullName evidence="6">16S rRNA m(4)C1402 methyltransferase</fullName>
    </alternativeName>
    <alternativeName>
        <fullName evidence="6">rRNA (cytosine-N(4)-)-methyltransferase RsmH</fullName>
    </alternativeName>
</protein>
<comment type="similarity">
    <text evidence="1 6">Belongs to the methyltransferase superfamily. RsmH family.</text>
</comment>
<feature type="binding site" evidence="6">
    <location>
        <position position="80"/>
    </location>
    <ligand>
        <name>S-adenosyl-L-methionine</name>
        <dbReference type="ChEBI" id="CHEBI:59789"/>
    </ligand>
</feature>
<dbReference type="PIRSF" id="PIRSF004486">
    <property type="entry name" value="MraW"/>
    <property type="match status" value="1"/>
</dbReference>
<keyword evidence="4 6" id="KW-0808">Transferase</keyword>
<dbReference type="STRING" id="1802438.A2571_02800"/>
<keyword evidence="5 6" id="KW-0949">S-adenosyl-L-methionine</keyword>